<protein>
    <submittedName>
        <fullName evidence="2">Scr1 family TA system antitoxin-like transcriptional regulator</fullName>
    </submittedName>
</protein>
<dbReference type="EMBL" id="JBHTMP010000047">
    <property type="protein sequence ID" value="MFD1324376.1"/>
    <property type="molecule type" value="Genomic_DNA"/>
</dbReference>
<name>A0ABW3YIX7_9ACTN</name>
<dbReference type="RefSeq" id="WP_377574909.1">
    <property type="nucleotide sequence ID" value="NZ_JBHTMP010000047.1"/>
</dbReference>
<reference evidence="3" key="1">
    <citation type="journal article" date="2019" name="Int. J. Syst. Evol. Microbiol.">
        <title>The Global Catalogue of Microorganisms (GCM) 10K type strain sequencing project: providing services to taxonomists for standard genome sequencing and annotation.</title>
        <authorList>
            <consortium name="The Broad Institute Genomics Platform"/>
            <consortium name="The Broad Institute Genome Sequencing Center for Infectious Disease"/>
            <person name="Wu L."/>
            <person name="Ma J."/>
        </authorList>
    </citation>
    <scope>NUCLEOTIDE SEQUENCE [LARGE SCALE GENOMIC DNA]</scope>
    <source>
        <strain evidence="3">JCM 31037</strain>
    </source>
</reference>
<evidence type="ECO:0000259" key="1">
    <source>
        <dbReference type="Pfam" id="PF19054"/>
    </source>
</evidence>
<organism evidence="2 3">
    <name type="scientific">Micromonospora sonneratiae</name>
    <dbReference type="NCBI Taxonomy" id="1184706"/>
    <lineage>
        <taxon>Bacteria</taxon>
        <taxon>Bacillati</taxon>
        <taxon>Actinomycetota</taxon>
        <taxon>Actinomycetes</taxon>
        <taxon>Micromonosporales</taxon>
        <taxon>Micromonosporaceae</taxon>
        <taxon>Micromonospora</taxon>
    </lineage>
</organism>
<feature type="domain" description="DUF5753" evidence="1">
    <location>
        <begin position="75"/>
        <end position="257"/>
    </location>
</feature>
<dbReference type="InterPro" id="IPR001387">
    <property type="entry name" value="Cro/C1-type_HTH"/>
</dbReference>
<dbReference type="Gene3D" id="1.10.260.40">
    <property type="entry name" value="lambda repressor-like DNA-binding domains"/>
    <property type="match status" value="1"/>
</dbReference>
<gene>
    <name evidence="2" type="ORF">ACFQ4H_25135</name>
</gene>
<proteinExistence type="predicted"/>
<sequence>MNHALRTAMIDAGETAESLARRVGVDPKTAARWVTRDRIPHPRHRTAAAAVLGRDIGDLWPDVYKRRGPAWFRPWTDIEREATALRWYEPAWVPGLFQTEAYARATLAGDMRTSAEIDRLVATRLKRQSILGQDQPPLLVAVIDMAVITRLGECETALRAAQIERLVQCAELLNVELHIVPASAGLYPGLGGPFILAEMSDGVRAVYADSQLAAHILDRTGGVTTDRTEAIATLTGRWERIRSLALPGPASLALIKEAASSWMT</sequence>
<dbReference type="Pfam" id="PF19054">
    <property type="entry name" value="DUF5753"/>
    <property type="match status" value="1"/>
</dbReference>
<evidence type="ECO:0000313" key="3">
    <source>
        <dbReference type="Proteomes" id="UP001597260"/>
    </source>
</evidence>
<dbReference type="Proteomes" id="UP001597260">
    <property type="component" value="Unassembled WGS sequence"/>
</dbReference>
<dbReference type="CDD" id="cd00093">
    <property type="entry name" value="HTH_XRE"/>
    <property type="match status" value="1"/>
</dbReference>
<dbReference type="SUPFAM" id="SSF47413">
    <property type="entry name" value="lambda repressor-like DNA-binding domains"/>
    <property type="match status" value="1"/>
</dbReference>
<evidence type="ECO:0000313" key="2">
    <source>
        <dbReference type="EMBL" id="MFD1324376.1"/>
    </source>
</evidence>
<dbReference type="InterPro" id="IPR010982">
    <property type="entry name" value="Lambda_DNA-bd_dom_sf"/>
</dbReference>
<comment type="caution">
    <text evidence="2">The sequence shown here is derived from an EMBL/GenBank/DDBJ whole genome shotgun (WGS) entry which is preliminary data.</text>
</comment>
<accession>A0ABW3YIX7</accession>
<dbReference type="InterPro" id="IPR043917">
    <property type="entry name" value="DUF5753"/>
</dbReference>
<keyword evidence="3" id="KW-1185">Reference proteome</keyword>